<dbReference type="AlphaFoldDB" id="A0A550CPK8"/>
<keyword evidence="3" id="KW-1185">Reference proteome</keyword>
<protein>
    <submittedName>
        <fullName evidence="2">Uncharacterized protein</fullName>
    </submittedName>
</protein>
<feature type="compositionally biased region" description="Basic and acidic residues" evidence="1">
    <location>
        <begin position="150"/>
        <end position="165"/>
    </location>
</feature>
<dbReference type="STRING" id="97359.A0A550CPK8"/>
<sequence length="314" mass="35734">MTYKKRKREQRDEPAPVLPDLTLHVQAHEADVVCGLQAEQASAYLEVQKRDANTSLIRWAASGSQTAWKETSLHIHDEGDDMPDPETGEEDVWVDRYDARLLLDSVPTFDHEPPDLPSGGWSNLPEDAEDLFYFAPDEIEEYRREKRRRTIEQDREERVKARRAEDGEEEDEDPWGGSDEEPDDVQSQLMHKTAKHVASSPNPAQLEMRILANFGGDKKFAFLRGRWSRAWANARRLARQEQDQAENPTPVTLGGLGDYGDSDDDSDQEPSPPEPIPPAKPAVNETGSEEIKAARRAKLKEWAEQRRREKQATS</sequence>
<name>A0A550CPK8_9AGAR</name>
<feature type="region of interest" description="Disordered" evidence="1">
    <location>
        <begin position="150"/>
        <end position="203"/>
    </location>
</feature>
<feature type="compositionally biased region" description="Pro residues" evidence="1">
    <location>
        <begin position="270"/>
        <end position="280"/>
    </location>
</feature>
<dbReference type="Proteomes" id="UP000320762">
    <property type="component" value="Unassembled WGS sequence"/>
</dbReference>
<feature type="compositionally biased region" description="Acidic residues" evidence="1">
    <location>
        <begin position="166"/>
        <end position="184"/>
    </location>
</feature>
<accession>A0A550CPK8</accession>
<dbReference type="OrthoDB" id="2552978at2759"/>
<organism evidence="2 3">
    <name type="scientific">Schizophyllum amplum</name>
    <dbReference type="NCBI Taxonomy" id="97359"/>
    <lineage>
        <taxon>Eukaryota</taxon>
        <taxon>Fungi</taxon>
        <taxon>Dikarya</taxon>
        <taxon>Basidiomycota</taxon>
        <taxon>Agaricomycotina</taxon>
        <taxon>Agaricomycetes</taxon>
        <taxon>Agaricomycetidae</taxon>
        <taxon>Agaricales</taxon>
        <taxon>Schizophyllaceae</taxon>
        <taxon>Schizophyllum</taxon>
    </lineage>
</organism>
<gene>
    <name evidence="2" type="ORF">BD626DRAFT_396886</name>
</gene>
<dbReference type="EMBL" id="VDMD01000003">
    <property type="protein sequence ID" value="TRM66742.1"/>
    <property type="molecule type" value="Genomic_DNA"/>
</dbReference>
<evidence type="ECO:0000313" key="3">
    <source>
        <dbReference type="Proteomes" id="UP000320762"/>
    </source>
</evidence>
<proteinExistence type="predicted"/>
<evidence type="ECO:0000313" key="2">
    <source>
        <dbReference type="EMBL" id="TRM66742.1"/>
    </source>
</evidence>
<comment type="caution">
    <text evidence="2">The sequence shown here is derived from an EMBL/GenBank/DDBJ whole genome shotgun (WGS) entry which is preliminary data.</text>
</comment>
<evidence type="ECO:0000256" key="1">
    <source>
        <dbReference type="SAM" id="MobiDB-lite"/>
    </source>
</evidence>
<feature type="compositionally biased region" description="Basic and acidic residues" evidence="1">
    <location>
        <begin position="289"/>
        <end position="314"/>
    </location>
</feature>
<feature type="region of interest" description="Disordered" evidence="1">
    <location>
        <begin position="236"/>
        <end position="314"/>
    </location>
</feature>
<reference evidence="2 3" key="1">
    <citation type="journal article" date="2019" name="New Phytol.">
        <title>Comparative genomics reveals unique wood-decay strategies and fruiting body development in the Schizophyllaceae.</title>
        <authorList>
            <person name="Almasi E."/>
            <person name="Sahu N."/>
            <person name="Krizsan K."/>
            <person name="Balint B."/>
            <person name="Kovacs G.M."/>
            <person name="Kiss B."/>
            <person name="Cseklye J."/>
            <person name="Drula E."/>
            <person name="Henrissat B."/>
            <person name="Nagy I."/>
            <person name="Chovatia M."/>
            <person name="Adam C."/>
            <person name="LaButti K."/>
            <person name="Lipzen A."/>
            <person name="Riley R."/>
            <person name="Grigoriev I.V."/>
            <person name="Nagy L.G."/>
        </authorList>
    </citation>
    <scope>NUCLEOTIDE SEQUENCE [LARGE SCALE GENOMIC DNA]</scope>
    <source>
        <strain evidence="2 3">NL-1724</strain>
    </source>
</reference>